<evidence type="ECO:0000313" key="1">
    <source>
        <dbReference type="EMBL" id="KAE9615410.1"/>
    </source>
</evidence>
<dbReference type="AlphaFoldDB" id="A0A6A4QNA8"/>
<comment type="caution">
    <text evidence="1">The sequence shown here is derived from an EMBL/GenBank/DDBJ whole genome shotgun (WGS) entry which is preliminary data.</text>
</comment>
<proteinExistence type="predicted"/>
<dbReference type="EMBL" id="WOCE01000004">
    <property type="protein sequence ID" value="KAE9615410.1"/>
    <property type="molecule type" value="Genomic_DNA"/>
</dbReference>
<dbReference type="OrthoDB" id="10522757at2759"/>
<name>A0A6A4QNA8_LUPAL</name>
<keyword evidence="2" id="KW-1185">Reference proteome</keyword>
<gene>
    <name evidence="1" type="ORF">Lalb_Chr04g0254931</name>
</gene>
<organism evidence="1 2">
    <name type="scientific">Lupinus albus</name>
    <name type="common">White lupine</name>
    <name type="synonym">Lupinus termis</name>
    <dbReference type="NCBI Taxonomy" id="3870"/>
    <lineage>
        <taxon>Eukaryota</taxon>
        <taxon>Viridiplantae</taxon>
        <taxon>Streptophyta</taxon>
        <taxon>Embryophyta</taxon>
        <taxon>Tracheophyta</taxon>
        <taxon>Spermatophyta</taxon>
        <taxon>Magnoliopsida</taxon>
        <taxon>eudicotyledons</taxon>
        <taxon>Gunneridae</taxon>
        <taxon>Pentapetalae</taxon>
        <taxon>rosids</taxon>
        <taxon>fabids</taxon>
        <taxon>Fabales</taxon>
        <taxon>Fabaceae</taxon>
        <taxon>Papilionoideae</taxon>
        <taxon>50 kb inversion clade</taxon>
        <taxon>genistoids sensu lato</taxon>
        <taxon>core genistoids</taxon>
        <taxon>Genisteae</taxon>
        <taxon>Lupinus</taxon>
    </lineage>
</organism>
<evidence type="ECO:0000313" key="2">
    <source>
        <dbReference type="Proteomes" id="UP000447434"/>
    </source>
</evidence>
<sequence>MILAISFFRHMMLVGRNSNAIERCMAQLLILFDQYPSLGYASIHSIVVKWGPISICLVLLEALHTLSCPIAGSLLDQCVFGPHPETPLRTLTSHQF</sequence>
<protein>
    <submittedName>
        <fullName evidence="1">Uncharacterized protein</fullName>
    </submittedName>
</protein>
<dbReference type="Proteomes" id="UP000447434">
    <property type="component" value="Chromosome 4"/>
</dbReference>
<accession>A0A6A4QNA8</accession>
<reference evidence="2" key="1">
    <citation type="journal article" date="2020" name="Nat. Commun.">
        <title>Genome sequence of the cluster root forming white lupin.</title>
        <authorList>
            <person name="Hufnagel B."/>
            <person name="Marques A."/>
            <person name="Soriano A."/>
            <person name="Marques L."/>
            <person name="Divol F."/>
            <person name="Doumas P."/>
            <person name="Sallet E."/>
            <person name="Mancinotti D."/>
            <person name="Carrere S."/>
            <person name="Marande W."/>
            <person name="Arribat S."/>
            <person name="Keller J."/>
            <person name="Huneau C."/>
            <person name="Blein T."/>
            <person name="Aime D."/>
            <person name="Laguerre M."/>
            <person name="Taylor J."/>
            <person name="Schubert V."/>
            <person name="Nelson M."/>
            <person name="Geu-Flores F."/>
            <person name="Crespi M."/>
            <person name="Gallardo-Guerrero K."/>
            <person name="Delaux P.-M."/>
            <person name="Salse J."/>
            <person name="Berges H."/>
            <person name="Guyot R."/>
            <person name="Gouzy J."/>
            <person name="Peret B."/>
        </authorList>
    </citation>
    <scope>NUCLEOTIDE SEQUENCE [LARGE SCALE GENOMIC DNA]</scope>
    <source>
        <strain evidence="2">cv. Amiga</strain>
    </source>
</reference>